<dbReference type="EMBL" id="LR783154">
    <property type="protein sequence ID" value="CAB3224301.1"/>
    <property type="molecule type" value="mRNA"/>
</dbReference>
<evidence type="ECO:0000256" key="1">
    <source>
        <dbReference type="SAM" id="MobiDB-lite"/>
    </source>
</evidence>
<dbReference type="InterPro" id="IPR027417">
    <property type="entry name" value="P-loop_NTPase"/>
</dbReference>
<feature type="transmembrane region" description="Helical" evidence="2">
    <location>
        <begin position="475"/>
        <end position="505"/>
    </location>
</feature>
<dbReference type="SUPFAM" id="SSF52540">
    <property type="entry name" value="P-loop containing nucleoside triphosphate hydrolases"/>
    <property type="match status" value="1"/>
</dbReference>
<dbReference type="PANTHER" id="PTHR10751">
    <property type="entry name" value="GUANYLATE BINDING PROTEIN"/>
    <property type="match status" value="1"/>
</dbReference>
<feature type="region of interest" description="Disordered" evidence="1">
    <location>
        <begin position="546"/>
        <end position="569"/>
    </location>
</feature>
<reference evidence="4" key="1">
    <citation type="submission" date="2020-04" db="EMBL/GenBank/DDBJ databases">
        <authorList>
            <person name="Neveu A P."/>
        </authorList>
    </citation>
    <scope>NUCLEOTIDE SEQUENCE</scope>
    <source>
        <tissue evidence="4">Whole embryo</tissue>
    </source>
</reference>
<keyword evidence="2" id="KW-0812">Transmembrane</keyword>
<dbReference type="AlphaFoldDB" id="A0A6F9D7M6"/>
<name>A0A6F9D7M6_9ASCI</name>
<proteinExistence type="evidence at transcript level"/>
<protein>
    <submittedName>
        <fullName evidence="4">Atlastin-2-like</fullName>
    </submittedName>
</protein>
<dbReference type="Pfam" id="PF02263">
    <property type="entry name" value="GBP"/>
    <property type="match status" value="1"/>
</dbReference>
<feature type="domain" description="Guanylate-binding protein N-terminal" evidence="3">
    <location>
        <begin position="33"/>
        <end position="241"/>
    </location>
</feature>
<keyword evidence="2" id="KW-0472">Membrane</keyword>
<feature type="transmembrane region" description="Helical" evidence="2">
    <location>
        <begin position="511"/>
        <end position="535"/>
    </location>
</feature>
<accession>A0A6F9D7M6</accession>
<dbReference type="Gene3D" id="3.40.50.300">
    <property type="entry name" value="P-loop containing nucleotide triphosphate hydrolases"/>
    <property type="match status" value="1"/>
</dbReference>
<sequence length="569" mass="63600">MTDQIVKIAEIETGKVVVKWGRLKSIFGKADLEKCPVLIYSISGKSRGGKSFLLNTLWRLLNSKHSQDNQEPEDEIPHVFSSTHQAEPATVGIDIMKEPFKICTDNGECAVFLMDTQGNEADKESTSQDPHIFALSAWLSSYQIINVNRRINWGEVDSIAGYCMHAQTSRLDNDQTRQSHSKLLFLVRDWPKDPIYPHGAVGGRNYFSMKHADASNEMKDLVTIYKEVKCFLLPHPGLETSENGCRQWSGVRELCRVNLTNLKEELFSMNTLRCLANCSLTGSDMLQLVENLKTQNSLGGAEPTIHGQFESYKQIYIERRMERCVELYEKNMEAKEVKNEEILQLEIRDKLAHQIAIAEFEKEKLTITDAYMNEFIKRLKTAFEKILAKNLLVTYEAEWNDTYSKKVAGVKKIATTFSQEAIRKTFMEIGEKHFNDLKKHISDAEVLRLNRDKYLEFLNKVYEEKSKKANKNKNIALAICGAVAGFVGCAALVAIPPLAAIAVAVEIPTVLVMAGGATAMGSAGAAAGSGVGLGVSKATDQKIESISEADIQTTEHDEERLCSAQEEAQ</sequence>
<dbReference type="InterPro" id="IPR015894">
    <property type="entry name" value="Guanylate-bd_N"/>
</dbReference>
<evidence type="ECO:0000259" key="3">
    <source>
        <dbReference type="Pfam" id="PF02263"/>
    </source>
</evidence>
<keyword evidence="2" id="KW-1133">Transmembrane helix</keyword>
<evidence type="ECO:0000313" key="4">
    <source>
        <dbReference type="EMBL" id="CAB3224301.1"/>
    </source>
</evidence>
<organism evidence="4">
    <name type="scientific">Phallusia mammillata</name>
    <dbReference type="NCBI Taxonomy" id="59560"/>
    <lineage>
        <taxon>Eukaryota</taxon>
        <taxon>Metazoa</taxon>
        <taxon>Chordata</taxon>
        <taxon>Tunicata</taxon>
        <taxon>Ascidiacea</taxon>
        <taxon>Phlebobranchia</taxon>
        <taxon>Ascidiidae</taxon>
        <taxon>Phallusia</taxon>
    </lineage>
</organism>
<evidence type="ECO:0000256" key="2">
    <source>
        <dbReference type="SAM" id="Phobius"/>
    </source>
</evidence>
<gene>
    <name evidence="4" type="primary">Atl2-002</name>
</gene>
<dbReference type="GO" id="GO:0003924">
    <property type="term" value="F:GTPase activity"/>
    <property type="evidence" value="ECO:0007669"/>
    <property type="project" value="InterPro"/>
</dbReference>
<dbReference type="GO" id="GO:0005525">
    <property type="term" value="F:GTP binding"/>
    <property type="evidence" value="ECO:0007669"/>
    <property type="project" value="InterPro"/>
</dbReference>